<comment type="subcellular location">
    <subcellularLocation>
        <location evidence="1">Cell membrane</location>
        <topology evidence="1">Multi-pass membrane protein</topology>
    </subcellularLocation>
</comment>
<feature type="transmembrane region" description="Helical" evidence="6">
    <location>
        <begin position="226"/>
        <end position="247"/>
    </location>
</feature>
<keyword evidence="4 6" id="KW-0472">Membrane</keyword>
<feature type="transmembrane region" description="Helical" evidence="6">
    <location>
        <begin position="24"/>
        <end position="44"/>
    </location>
</feature>
<feature type="transmembrane region" description="Helical" evidence="6">
    <location>
        <begin position="56"/>
        <end position="76"/>
    </location>
</feature>
<dbReference type="InterPro" id="IPR036259">
    <property type="entry name" value="MFS_trans_sf"/>
</dbReference>
<proteinExistence type="predicted"/>
<evidence type="ECO:0000256" key="2">
    <source>
        <dbReference type="ARBA" id="ARBA00022692"/>
    </source>
</evidence>
<feature type="region of interest" description="Disordered" evidence="5">
    <location>
        <begin position="403"/>
        <end position="442"/>
    </location>
</feature>
<dbReference type="PROSITE" id="PS50850">
    <property type="entry name" value="MFS"/>
    <property type="match status" value="1"/>
</dbReference>
<name>A0A919J652_9ACTN</name>
<dbReference type="PANTHER" id="PTHR23514:SF13">
    <property type="entry name" value="INNER MEMBRANE PROTEIN YBJJ"/>
    <property type="match status" value="1"/>
</dbReference>
<feature type="transmembrane region" description="Helical" evidence="6">
    <location>
        <begin position="177"/>
        <end position="197"/>
    </location>
</feature>
<dbReference type="AlphaFoldDB" id="A0A919J652"/>
<keyword evidence="3 6" id="KW-1133">Transmembrane helix</keyword>
<evidence type="ECO:0000313" key="9">
    <source>
        <dbReference type="Proteomes" id="UP000598174"/>
    </source>
</evidence>
<feature type="domain" description="Major facilitator superfamily (MFS) profile" evidence="7">
    <location>
        <begin position="22"/>
        <end position="402"/>
    </location>
</feature>
<evidence type="ECO:0000259" key="7">
    <source>
        <dbReference type="PROSITE" id="PS50850"/>
    </source>
</evidence>
<feature type="compositionally biased region" description="Basic residues" evidence="5">
    <location>
        <begin position="403"/>
        <end position="414"/>
    </location>
</feature>
<dbReference type="GO" id="GO:0005886">
    <property type="term" value="C:plasma membrane"/>
    <property type="evidence" value="ECO:0007669"/>
    <property type="project" value="UniProtKB-SubCell"/>
</dbReference>
<evidence type="ECO:0000256" key="4">
    <source>
        <dbReference type="ARBA" id="ARBA00023136"/>
    </source>
</evidence>
<dbReference type="InterPro" id="IPR051788">
    <property type="entry name" value="MFS_Transporter"/>
</dbReference>
<dbReference type="SUPFAM" id="SSF103473">
    <property type="entry name" value="MFS general substrate transporter"/>
    <property type="match status" value="1"/>
</dbReference>
<evidence type="ECO:0000256" key="5">
    <source>
        <dbReference type="SAM" id="MobiDB-lite"/>
    </source>
</evidence>
<accession>A0A919J652</accession>
<feature type="transmembrane region" description="Helical" evidence="6">
    <location>
        <begin position="149"/>
        <end position="171"/>
    </location>
</feature>
<evidence type="ECO:0000256" key="3">
    <source>
        <dbReference type="ARBA" id="ARBA00022989"/>
    </source>
</evidence>
<feature type="transmembrane region" description="Helical" evidence="6">
    <location>
        <begin position="315"/>
        <end position="334"/>
    </location>
</feature>
<dbReference type="RefSeq" id="WP_203821562.1">
    <property type="nucleotide sequence ID" value="NZ_BAAABP010000085.1"/>
</dbReference>
<feature type="transmembrane region" description="Helical" evidence="6">
    <location>
        <begin position="380"/>
        <end position="397"/>
    </location>
</feature>
<evidence type="ECO:0000256" key="1">
    <source>
        <dbReference type="ARBA" id="ARBA00004651"/>
    </source>
</evidence>
<dbReference type="InterPro" id="IPR011701">
    <property type="entry name" value="MFS"/>
</dbReference>
<evidence type="ECO:0000256" key="6">
    <source>
        <dbReference type="SAM" id="Phobius"/>
    </source>
</evidence>
<keyword evidence="2 6" id="KW-0812">Transmembrane</keyword>
<reference evidence="8" key="1">
    <citation type="submission" date="2021-01" db="EMBL/GenBank/DDBJ databases">
        <title>Whole genome shotgun sequence of Actinoplanes ferrugineus NBRC 15555.</title>
        <authorList>
            <person name="Komaki H."/>
            <person name="Tamura T."/>
        </authorList>
    </citation>
    <scope>NUCLEOTIDE SEQUENCE</scope>
    <source>
        <strain evidence="8">NBRC 15555</strain>
    </source>
</reference>
<dbReference type="Pfam" id="PF07690">
    <property type="entry name" value="MFS_1"/>
    <property type="match status" value="1"/>
</dbReference>
<dbReference type="Proteomes" id="UP000598174">
    <property type="component" value="Unassembled WGS sequence"/>
</dbReference>
<dbReference type="GO" id="GO:0022857">
    <property type="term" value="F:transmembrane transporter activity"/>
    <property type="evidence" value="ECO:0007669"/>
    <property type="project" value="InterPro"/>
</dbReference>
<dbReference type="CDD" id="cd17393">
    <property type="entry name" value="MFS_MosC_like"/>
    <property type="match status" value="1"/>
</dbReference>
<keyword evidence="9" id="KW-1185">Reference proteome</keyword>
<dbReference type="InterPro" id="IPR020846">
    <property type="entry name" value="MFS_dom"/>
</dbReference>
<comment type="caution">
    <text evidence="8">The sequence shown here is derived from an EMBL/GenBank/DDBJ whole genome shotgun (WGS) entry which is preliminary data.</text>
</comment>
<dbReference type="Gene3D" id="1.20.1250.20">
    <property type="entry name" value="MFS general substrate transporter like domains"/>
    <property type="match status" value="1"/>
</dbReference>
<feature type="transmembrane region" description="Helical" evidence="6">
    <location>
        <begin position="355"/>
        <end position="374"/>
    </location>
</feature>
<sequence>MTIALRPASSTTSAIPEVLRRYRLAISLMFLIAGMTIGTWTARIPTIQHNIKMADGKLSICLLLLAAGGLVGMRAAGRLIDRHGSTTVMVLPSLGLGGALLLAGHAPTWTTLAAALLAFGILHGTLNVAMNAAAVSCQSAYGRPIMTSFHALFSIGGVAGALLSAACAHLGLSVADAFAAAAVMSTAAAGWSIHRLIPAPVSTPSDQGSDSTAAADPVQRRPRTRILLLGLLAFSALISEGAAADWASTYLTRLGATPAMAATAYAAFAASMTLGRLVGDRLTAAVAPAALLRGCGLIGGGGLALGLLGGTPVTAIAGFACLGAGLSCVVPLLYSTAGSLDPARPGAALSRVAALGYLGYVTGPAIIGGAAVHIGLGNALFILPVLATLLVVVAPVVHRSRGRHHRTGTLRGHKAPVPAVGDDMTPPDRLTRTSESTTDHIDHQVLELEGALR</sequence>
<organism evidence="8 9">
    <name type="scientific">Paractinoplanes ferrugineus</name>
    <dbReference type="NCBI Taxonomy" id="113564"/>
    <lineage>
        <taxon>Bacteria</taxon>
        <taxon>Bacillati</taxon>
        <taxon>Actinomycetota</taxon>
        <taxon>Actinomycetes</taxon>
        <taxon>Micromonosporales</taxon>
        <taxon>Micromonosporaceae</taxon>
        <taxon>Paractinoplanes</taxon>
    </lineage>
</organism>
<gene>
    <name evidence="8" type="ORF">Afe05nite_70300</name>
</gene>
<feature type="compositionally biased region" description="Basic and acidic residues" evidence="5">
    <location>
        <begin position="429"/>
        <end position="442"/>
    </location>
</feature>
<dbReference type="PANTHER" id="PTHR23514">
    <property type="entry name" value="BYPASS OF STOP CODON PROTEIN 6"/>
    <property type="match status" value="1"/>
</dbReference>
<feature type="transmembrane region" description="Helical" evidence="6">
    <location>
        <begin position="290"/>
        <end position="309"/>
    </location>
</feature>
<protein>
    <submittedName>
        <fullName evidence="8">MFS transporter</fullName>
    </submittedName>
</protein>
<feature type="transmembrane region" description="Helical" evidence="6">
    <location>
        <begin position="88"/>
        <end position="106"/>
    </location>
</feature>
<feature type="transmembrane region" description="Helical" evidence="6">
    <location>
        <begin position="112"/>
        <end position="137"/>
    </location>
</feature>
<dbReference type="EMBL" id="BOMM01000063">
    <property type="protein sequence ID" value="GIE15190.1"/>
    <property type="molecule type" value="Genomic_DNA"/>
</dbReference>
<feature type="transmembrane region" description="Helical" evidence="6">
    <location>
        <begin position="259"/>
        <end position="278"/>
    </location>
</feature>
<evidence type="ECO:0000313" key="8">
    <source>
        <dbReference type="EMBL" id="GIE15190.1"/>
    </source>
</evidence>